<dbReference type="VEuPathDB" id="CryptoDB:Cvel_26367"/>
<feature type="compositionally biased region" description="Gly residues" evidence="1">
    <location>
        <begin position="411"/>
        <end position="421"/>
    </location>
</feature>
<feature type="compositionally biased region" description="Basic and acidic residues" evidence="1">
    <location>
        <begin position="228"/>
        <end position="240"/>
    </location>
</feature>
<feature type="region of interest" description="Disordered" evidence="1">
    <location>
        <begin position="816"/>
        <end position="839"/>
    </location>
</feature>
<feature type="compositionally biased region" description="Gly residues" evidence="1">
    <location>
        <begin position="173"/>
        <end position="184"/>
    </location>
</feature>
<feature type="compositionally biased region" description="Basic and acidic residues" evidence="1">
    <location>
        <begin position="332"/>
        <end position="352"/>
    </location>
</feature>
<feature type="compositionally biased region" description="Basic residues" evidence="1">
    <location>
        <begin position="213"/>
        <end position="222"/>
    </location>
</feature>
<sequence>MASPSFAVSPQVAFPFPPAQEIFRSSLIGSALVDALGDFSTLRAEEVDDITRDAALRAFDKAAWAVCASGKSRTNAAVKGKALSIRRFGSVWLMKIGRVSLMRPRFNGAFLSEGCTVIAASRPVEKEEKEIPPWLRDESTWVEEAEERGGQGEESGLMTGFGDEWEDEEWEGGVRGDGVGGTRGGRGRFGGKGKGGGEKKGKGAKEMGEPKKGLPKLKKQKKMPVAASEEKEKGRTRLTADELFGTSESESEKENESLQISEEPPEKKNETQRGKPKGKVKARTKADPRKRKEEKSSLPSSSSHPAPPLPRLTADELFDSSSDDSSSPSSSPREKGKSSGGKEKAATAERGRGKGRGGRGRGRGRGAHQNTASLGETGGEIPSECNSAIQPAGVRGGRRGRGGRGASRLQGRGGKLGVGGGDEGEGEPPEGGWNAEEENETAPAVSVQTSGRPSAPKPKKKPPLSPSPPYRKRRKPNSRDDLQGSAAEIGEGGERGTGAHRKGTKEPKGRGGEGGRRGESREGRDEGARGKGLSAFGKKRPAQGGGDPGRGGGLPLSDSPFASALALFSECDALGITGSGAVSGPSGVSESADKGWSADSGAVACESQAEADVGIHFERLHTFWQNRGKDEELNAEPDTAQGSDSFEVSHTVSPDDRRIFCDKFFRILIEDSSSKLRPIAAVLKEEMTALEKENPIVDAFEAKGLRLDREQAKGKRTADDAGNIIKEKGWVWLHTIRKLKRSKEEVEYYELAQVQAVFSASGRRFTGPVARDPKHKDWTAQCLRAPMFERNAETATFKSLDFSSVPSIGSLFSPTHSIRDSSSESDSVPFDPDSKLQQQQAHMGDAVRFDKLEQIRKVKRVTMVFIPGKTNGQVWYTTFKAKADAGNLNVNEKKLLLVGHFEDPDLILWWNENSTSTTTLDEVDTLFLKAHGSTGVTQAHAVYGMVDVRLNLGDDYDKFVERFVDVYIQANPNRKRNDRISSFINALYPELREELEIEQIYTN</sequence>
<feature type="compositionally biased region" description="Basic residues" evidence="1">
    <location>
        <begin position="353"/>
        <end position="366"/>
    </location>
</feature>
<accession>A0A0G4HD29</accession>
<feature type="compositionally biased region" description="Basic residues" evidence="1">
    <location>
        <begin position="274"/>
        <end position="283"/>
    </location>
</feature>
<dbReference type="EMBL" id="CDMZ01002337">
    <property type="protein sequence ID" value="CEM41915.1"/>
    <property type="molecule type" value="Genomic_DNA"/>
</dbReference>
<feature type="compositionally biased region" description="Gly residues" evidence="1">
    <location>
        <begin position="543"/>
        <end position="554"/>
    </location>
</feature>
<feature type="compositionally biased region" description="Basic and acidic residues" evidence="1">
    <location>
        <begin position="195"/>
        <end position="212"/>
    </location>
</feature>
<evidence type="ECO:0000313" key="2">
    <source>
        <dbReference type="EMBL" id="CEM41915.1"/>
    </source>
</evidence>
<name>A0A0G4HD29_9ALVE</name>
<feature type="region of interest" description="Disordered" evidence="1">
    <location>
        <begin position="169"/>
        <end position="556"/>
    </location>
</feature>
<gene>
    <name evidence="2" type="ORF">Cvel_26367</name>
</gene>
<evidence type="ECO:0000256" key="1">
    <source>
        <dbReference type="SAM" id="MobiDB-lite"/>
    </source>
</evidence>
<feature type="compositionally biased region" description="Basic and acidic residues" evidence="1">
    <location>
        <begin position="264"/>
        <end position="273"/>
    </location>
</feature>
<dbReference type="AlphaFoldDB" id="A0A0G4HD29"/>
<proteinExistence type="predicted"/>
<protein>
    <submittedName>
        <fullName evidence="2">Uncharacterized protein</fullName>
    </submittedName>
</protein>
<feature type="compositionally biased region" description="Basic and acidic residues" evidence="1">
    <location>
        <begin position="504"/>
        <end position="529"/>
    </location>
</feature>
<organism evidence="2">
    <name type="scientific">Chromera velia CCMP2878</name>
    <dbReference type="NCBI Taxonomy" id="1169474"/>
    <lineage>
        <taxon>Eukaryota</taxon>
        <taxon>Sar</taxon>
        <taxon>Alveolata</taxon>
        <taxon>Colpodellida</taxon>
        <taxon>Chromeraceae</taxon>
        <taxon>Chromera</taxon>
    </lineage>
</organism>
<reference evidence="2" key="1">
    <citation type="submission" date="2014-11" db="EMBL/GenBank/DDBJ databases">
        <authorList>
            <person name="Otto D Thomas"/>
            <person name="Naeem Raeece"/>
        </authorList>
    </citation>
    <scope>NUCLEOTIDE SEQUENCE</scope>
</reference>
<feature type="compositionally biased region" description="Basic and acidic residues" evidence="1">
    <location>
        <begin position="284"/>
        <end position="296"/>
    </location>
</feature>